<organism evidence="1 2">
    <name type="scientific">Corchorus olitorius</name>
    <dbReference type="NCBI Taxonomy" id="93759"/>
    <lineage>
        <taxon>Eukaryota</taxon>
        <taxon>Viridiplantae</taxon>
        <taxon>Streptophyta</taxon>
        <taxon>Embryophyta</taxon>
        <taxon>Tracheophyta</taxon>
        <taxon>Spermatophyta</taxon>
        <taxon>Magnoliopsida</taxon>
        <taxon>eudicotyledons</taxon>
        <taxon>Gunneridae</taxon>
        <taxon>Pentapetalae</taxon>
        <taxon>rosids</taxon>
        <taxon>malvids</taxon>
        <taxon>Malvales</taxon>
        <taxon>Malvaceae</taxon>
        <taxon>Grewioideae</taxon>
        <taxon>Apeibeae</taxon>
        <taxon>Corchorus</taxon>
    </lineage>
</organism>
<evidence type="ECO:0000313" key="2">
    <source>
        <dbReference type="Proteomes" id="UP000187203"/>
    </source>
</evidence>
<comment type="caution">
    <text evidence="1">The sequence shown here is derived from an EMBL/GenBank/DDBJ whole genome shotgun (WGS) entry which is preliminary data.</text>
</comment>
<sequence>MKSREKVSQFERHSLTARHQVLKGLQGGTHLCEKLSYERNCTDSGYSKRLLYTSFFRSFLTIRLILVEAVPVIVRSVDDSIPAPLNEKRPFFRPLKSGLVAYIPDGKER</sequence>
<dbReference type="AlphaFoldDB" id="A0A1R3KV42"/>
<gene>
    <name evidence="1" type="ORF">COLO4_04164</name>
</gene>
<dbReference type="EMBL" id="AWUE01011126">
    <property type="protein sequence ID" value="OMP10926.1"/>
    <property type="molecule type" value="Genomic_DNA"/>
</dbReference>
<reference evidence="2" key="1">
    <citation type="submission" date="2013-09" db="EMBL/GenBank/DDBJ databases">
        <title>Corchorus olitorius genome sequencing.</title>
        <authorList>
            <person name="Alam M."/>
            <person name="Haque M.S."/>
            <person name="Islam M.S."/>
            <person name="Emdad E.M."/>
            <person name="Islam M.M."/>
            <person name="Ahmed B."/>
            <person name="Halim A."/>
            <person name="Hossen Q.M.M."/>
            <person name="Hossain M.Z."/>
            <person name="Ahmed R."/>
            <person name="Khan M.M."/>
            <person name="Islam R."/>
            <person name="Rashid M.M."/>
            <person name="Khan S.A."/>
            <person name="Rahman M.S."/>
            <person name="Alam M."/>
            <person name="Yahiya A.S."/>
            <person name="Khan M.S."/>
            <person name="Azam M.S."/>
            <person name="Haque T."/>
            <person name="Lashkar M.Z.H."/>
            <person name="Akhand A.I."/>
            <person name="Morshed G."/>
            <person name="Roy S."/>
            <person name="Uddin K.S."/>
            <person name="Rabeya T."/>
            <person name="Hossain A.S."/>
            <person name="Chowdhury A."/>
            <person name="Snigdha A.R."/>
            <person name="Mortoza M.S."/>
            <person name="Matin S.A."/>
            <person name="Hoque S.M.E."/>
            <person name="Islam M.K."/>
            <person name="Roy D.K."/>
            <person name="Haider R."/>
            <person name="Moosa M.M."/>
            <person name="Elias S.M."/>
            <person name="Hasan A.M."/>
            <person name="Jahan S."/>
            <person name="Shafiuddin M."/>
            <person name="Mahmood N."/>
            <person name="Shommy N.S."/>
        </authorList>
    </citation>
    <scope>NUCLEOTIDE SEQUENCE [LARGE SCALE GENOMIC DNA]</scope>
    <source>
        <strain evidence="2">cv. O-4</strain>
    </source>
</reference>
<evidence type="ECO:0000313" key="1">
    <source>
        <dbReference type="EMBL" id="OMP10926.1"/>
    </source>
</evidence>
<accession>A0A1R3KV42</accession>
<keyword evidence="2" id="KW-1185">Reference proteome</keyword>
<protein>
    <submittedName>
        <fullName evidence="1">Uncharacterized protein</fullName>
    </submittedName>
</protein>
<proteinExistence type="predicted"/>
<name>A0A1R3KV42_9ROSI</name>
<dbReference type="Proteomes" id="UP000187203">
    <property type="component" value="Unassembled WGS sequence"/>
</dbReference>